<evidence type="ECO:0000313" key="2">
    <source>
        <dbReference type="Proteomes" id="UP000032683"/>
    </source>
</evidence>
<comment type="caution">
    <text evidence="1">The sequence shown here is derived from an EMBL/GenBank/DDBJ whole genome shotgun (WGS) entry which is preliminary data.</text>
</comment>
<evidence type="ECO:0000313" key="1">
    <source>
        <dbReference type="EMBL" id="GAO00173.1"/>
    </source>
</evidence>
<organism evidence="1 2">
    <name type="scientific">Komagataeibacter xylinus NBRC 13693</name>
    <dbReference type="NCBI Taxonomy" id="1234668"/>
    <lineage>
        <taxon>Bacteria</taxon>
        <taxon>Pseudomonadati</taxon>
        <taxon>Pseudomonadota</taxon>
        <taxon>Alphaproteobacteria</taxon>
        <taxon>Acetobacterales</taxon>
        <taxon>Acetobacteraceae</taxon>
        <taxon>Komagataeibacter</taxon>
    </lineage>
</organism>
<reference evidence="1 2" key="1">
    <citation type="submission" date="2012-11" db="EMBL/GenBank/DDBJ databases">
        <title>Whole genome sequence of Gluconacetobacter xylinus NBRC 13693.</title>
        <authorList>
            <person name="Azuma Y."/>
            <person name="Higashiura N."/>
            <person name="Hirakawa H."/>
            <person name="Matsushita K."/>
        </authorList>
    </citation>
    <scope>NUCLEOTIDE SEQUENCE [LARGE SCALE GENOMIC DNA]</scope>
    <source>
        <strain evidence="1 2">NBRC 13693</strain>
    </source>
</reference>
<proteinExistence type="predicted"/>
<dbReference type="EMBL" id="BANJ01000042">
    <property type="protein sequence ID" value="GAO00173.1"/>
    <property type="molecule type" value="Genomic_DNA"/>
</dbReference>
<sequence length="710" mass="81115">MNYEFALKNRQSVLNFINEDKTHAVIEILNTGRHVCKFEDPDCPDSIKILQEQIIEALVRKINDENYRDIFDILNRLPVFFGLNLRLSIEISLLNISRNIDLPLQIRYMDNLPGHLRNDPVMQLIEAETLRQTGQSDRALTLYNQVPIRESWWPFTSLWEELTRGLACYMMEMNQQFLARQSFPDKGWSPDAQALRPLVSGLLSRQAGSAQGFKGDIERVIWNTPVPGIDVGGLVISFLCDHITDLDADRAATVFHLAVSFDKQADIQRILSQKMFVSETLSRHPLFIKYFDIFSQKNISIRGIFLKCLNAFLQSSFCLDFRNGNLNAFSFSVLDSTPVWATEVLSRYRARLNGGGIRGVPFLNQPRHDIFLRTEGENHTFIGIFGQMRDPQGSFSKIMKYLHADTAQYRAAGKRLSIGIATWNLTGQKKIEDGTLVGEFLSRIPRCLQKIISTNHIKNLLELRHILPHTADALQKASCTNNMVDEGIIRSIASQNGFHDQDIFINIETEDQYLEDIGKEFRSFYKRVSVGIENQARMWHRIAALYGLAKQATQKTAQPIGNMALIRPDVLFRGGSIIDLIEKAVHQTSEDVAICDYDPHAYWIEGVGDRYFAGRATAVARAFDGKDLILQIMRDPVLSTHYQDRPFWHRFAQTIFYESDVFLQQSAAIDMEFLRQSIPLDVLKPALQKDYVQISDHGLKDLIKRFVSSS</sequence>
<dbReference type="Proteomes" id="UP000032683">
    <property type="component" value="Unassembled WGS sequence"/>
</dbReference>
<accession>A0A0D6Q9G6</accession>
<dbReference type="AlphaFoldDB" id="A0A0D6Q9G6"/>
<name>A0A0D6Q9G6_KOMXY</name>
<dbReference type="RefSeq" id="WP_242405430.1">
    <property type="nucleotide sequence ID" value="NZ_BANJ01000042.1"/>
</dbReference>
<protein>
    <submittedName>
        <fullName evidence="1">Uncharacterized protein</fullName>
    </submittedName>
</protein>
<gene>
    <name evidence="1" type="ORF">Gxy13693_042_007</name>
</gene>